<dbReference type="EMBL" id="SNRW01006559">
    <property type="protein sequence ID" value="KAA6382847.1"/>
    <property type="molecule type" value="Genomic_DNA"/>
</dbReference>
<dbReference type="GO" id="GO:0004843">
    <property type="term" value="F:cysteine-type deubiquitinase activity"/>
    <property type="evidence" value="ECO:0007669"/>
    <property type="project" value="InterPro"/>
</dbReference>
<dbReference type="GO" id="GO:0016579">
    <property type="term" value="P:protein deubiquitination"/>
    <property type="evidence" value="ECO:0007669"/>
    <property type="project" value="InterPro"/>
</dbReference>
<dbReference type="CDD" id="cd02257">
    <property type="entry name" value="Peptidase_C19"/>
    <property type="match status" value="1"/>
</dbReference>
<feature type="region of interest" description="Disordered" evidence="1">
    <location>
        <begin position="591"/>
        <end position="619"/>
    </location>
</feature>
<feature type="region of interest" description="Disordered" evidence="1">
    <location>
        <begin position="37"/>
        <end position="91"/>
    </location>
</feature>
<gene>
    <name evidence="3" type="ORF">EZS28_021630</name>
</gene>
<feature type="compositionally biased region" description="Polar residues" evidence="1">
    <location>
        <begin position="376"/>
        <end position="385"/>
    </location>
</feature>
<dbReference type="InterPro" id="IPR050164">
    <property type="entry name" value="Peptidase_C19"/>
</dbReference>
<dbReference type="GO" id="GO:0005829">
    <property type="term" value="C:cytosol"/>
    <property type="evidence" value="ECO:0007669"/>
    <property type="project" value="TreeGrafter"/>
</dbReference>
<protein>
    <recommendedName>
        <fullName evidence="2">Peptidase C19 ubiquitin carboxyl-terminal hydrolase domain-containing protein</fullName>
    </recommendedName>
</protein>
<dbReference type="InterPro" id="IPR001394">
    <property type="entry name" value="Peptidase_C19_UCH"/>
</dbReference>
<feature type="region of interest" description="Disordered" evidence="1">
    <location>
        <begin position="359"/>
        <end position="385"/>
    </location>
</feature>
<feature type="compositionally biased region" description="Polar residues" evidence="1">
    <location>
        <begin position="188"/>
        <end position="203"/>
    </location>
</feature>
<feature type="compositionally biased region" description="Polar residues" evidence="1">
    <location>
        <begin position="224"/>
        <end position="235"/>
    </location>
</feature>
<sequence>MRGKTLPQITLTEPEKRSLISKLFVGQMVTLLSTTQTNQDNINRVPTGTGPSPSGTGSVTRLGQSSSGVSGFRGNLSGSKGSGSGTQGGTVSTENVEASQFLVMHLDITALNPNAKSEISAAMAAVRHGGQFVDIPEVGNIGEVFDALYQTQIWTIDSNGNQTLISPPTRQMMMEAFASRTLVGGQTGSQTASQAQRGTRSVSGNTRITTQTGGQRGYGSSTRLNSTYGPSSRQYGTIGLRRSGERSGGLQVFAQRQASVDSKTRVQDTRGWGSGQYEGKSANRWAINSIPDKKIIRSLPSEQLTFGVTFQDYDDEDGAVQEQKMRETVKNEGKEQFYRDDYNAYFQFIKNNTDYYKVYRPEDNSNTENPNSPSSKYNQEQAMRRTQQGIDADNGNYHWQFNYPYSLIQHERMLSGPLITMHKTVCLHKLPQQLLIIHLNRFVVDEQSGRTIKLQKNINYPRDITLEKGTVSKSIDLHNAFAQTAKSRMELLCGTSNISSHFTSSTSLSVMSSSDLVATYTLVAVIEHKGDTLENGRFVATVCRALSPAALTSVGSMTHSNQYTTVYDRTFSNTYERWMGDKGKPRSMIYTNGPNGGVTAPRTALGGTTRGTSGGEENTSVWVECDDTDVRLTSLDEALQRQAYILVYMRKV</sequence>
<name>A0A5J4VJP3_9EUKA</name>
<reference evidence="3 4" key="1">
    <citation type="submission" date="2019-03" db="EMBL/GenBank/DDBJ databases">
        <title>Single cell metagenomics reveals metabolic interactions within the superorganism composed of flagellate Streblomastix strix and complex community of Bacteroidetes bacteria on its surface.</title>
        <authorList>
            <person name="Treitli S.C."/>
            <person name="Kolisko M."/>
            <person name="Husnik F."/>
            <person name="Keeling P."/>
            <person name="Hampl V."/>
        </authorList>
    </citation>
    <scope>NUCLEOTIDE SEQUENCE [LARGE SCALE GENOMIC DNA]</scope>
    <source>
        <strain evidence="3">ST1C</strain>
    </source>
</reference>
<dbReference type="SUPFAM" id="SSF54001">
    <property type="entry name" value="Cysteine proteinases"/>
    <property type="match status" value="1"/>
</dbReference>
<feature type="compositionally biased region" description="Low complexity" evidence="1">
    <location>
        <begin position="46"/>
        <end position="58"/>
    </location>
</feature>
<feature type="region of interest" description="Disordered" evidence="1">
    <location>
        <begin position="182"/>
        <end position="236"/>
    </location>
</feature>
<comment type="caution">
    <text evidence="3">The sequence shown here is derived from an EMBL/GenBank/DDBJ whole genome shotgun (WGS) entry which is preliminary data.</text>
</comment>
<feature type="domain" description="Peptidase C19 ubiquitin carboxyl-terminal hydrolase" evidence="2">
    <location>
        <begin position="14"/>
        <end position="648"/>
    </location>
</feature>
<feature type="compositionally biased region" description="Low complexity" evidence="1">
    <location>
        <begin position="204"/>
        <end position="223"/>
    </location>
</feature>
<dbReference type="InterPro" id="IPR038765">
    <property type="entry name" value="Papain-like_cys_pep_sf"/>
</dbReference>
<evidence type="ECO:0000313" key="4">
    <source>
        <dbReference type="Proteomes" id="UP000324800"/>
    </source>
</evidence>
<feature type="compositionally biased region" description="Low complexity" evidence="1">
    <location>
        <begin position="364"/>
        <end position="375"/>
    </location>
</feature>
<dbReference type="PANTHER" id="PTHR24006">
    <property type="entry name" value="UBIQUITIN CARBOXYL-TERMINAL HYDROLASE"/>
    <property type="match status" value="1"/>
</dbReference>
<accession>A0A5J4VJP3</accession>
<dbReference type="Proteomes" id="UP000324800">
    <property type="component" value="Unassembled WGS sequence"/>
</dbReference>
<organism evidence="3 4">
    <name type="scientific">Streblomastix strix</name>
    <dbReference type="NCBI Taxonomy" id="222440"/>
    <lineage>
        <taxon>Eukaryota</taxon>
        <taxon>Metamonada</taxon>
        <taxon>Preaxostyla</taxon>
        <taxon>Oxymonadida</taxon>
        <taxon>Streblomastigidae</taxon>
        <taxon>Streblomastix</taxon>
    </lineage>
</organism>
<evidence type="ECO:0000313" key="3">
    <source>
        <dbReference type="EMBL" id="KAA6382847.1"/>
    </source>
</evidence>
<evidence type="ECO:0000259" key="2">
    <source>
        <dbReference type="Pfam" id="PF00443"/>
    </source>
</evidence>
<dbReference type="Gene3D" id="3.90.70.10">
    <property type="entry name" value="Cysteine proteinases"/>
    <property type="match status" value="1"/>
</dbReference>
<dbReference type="AlphaFoldDB" id="A0A5J4VJP3"/>
<dbReference type="Pfam" id="PF00443">
    <property type="entry name" value="UCH"/>
    <property type="match status" value="1"/>
</dbReference>
<dbReference type="GO" id="GO:0005634">
    <property type="term" value="C:nucleus"/>
    <property type="evidence" value="ECO:0007669"/>
    <property type="project" value="TreeGrafter"/>
</dbReference>
<feature type="compositionally biased region" description="Polar residues" evidence="1">
    <location>
        <begin position="59"/>
        <end position="69"/>
    </location>
</feature>
<evidence type="ECO:0000256" key="1">
    <source>
        <dbReference type="SAM" id="MobiDB-lite"/>
    </source>
</evidence>
<proteinExistence type="predicted"/>